<comment type="caution">
    <text evidence="3">The sequence shown here is derived from an EMBL/GenBank/DDBJ whole genome shotgun (WGS) entry which is preliminary data.</text>
</comment>
<evidence type="ECO:0008006" key="5">
    <source>
        <dbReference type="Google" id="ProtNLM"/>
    </source>
</evidence>
<sequence>MVQNGFSPDLYTFPVILRSCSKISGIREGVQVHGLVVKMGFWSDLYVQNGLVNMYSVCGEFCDGYKVFTEMPFRDVVSWTSLISGCVKSGLFERALILFSNMDVEPNAATIASVLVGCGRLGDVRLGRGIHGWILKREFTAERFDEECFDGYCPKEALEFFHAMQMSGVEPDIVTLASVLSACASMGALEIGRWVHEYVDRKGIEWDVHLGTAMTDMYAKCGSIDMALRAFHQMQHKNISTYNAFYIRTRSSDLKFSSYKRLELENSS</sequence>
<evidence type="ECO:0000256" key="2">
    <source>
        <dbReference type="PROSITE-ProRule" id="PRU00708"/>
    </source>
</evidence>
<dbReference type="PANTHER" id="PTHR47926">
    <property type="entry name" value="PENTATRICOPEPTIDE REPEAT-CONTAINING PROTEIN"/>
    <property type="match status" value="1"/>
</dbReference>
<feature type="repeat" description="PPR" evidence="2">
    <location>
        <begin position="75"/>
        <end position="105"/>
    </location>
</feature>
<dbReference type="Gene3D" id="1.25.40.10">
    <property type="entry name" value="Tetratricopeptide repeat domain"/>
    <property type="match status" value="2"/>
</dbReference>
<feature type="repeat" description="PPR" evidence="2">
    <location>
        <begin position="207"/>
        <end position="241"/>
    </location>
</feature>
<dbReference type="InterPro" id="IPR011990">
    <property type="entry name" value="TPR-like_helical_dom_sf"/>
</dbReference>
<protein>
    <recommendedName>
        <fullName evidence="5">Pentatricopeptide repeat-containing protein</fullName>
    </recommendedName>
</protein>
<dbReference type="EMBL" id="JBBNAF010000013">
    <property type="protein sequence ID" value="KAK9087927.1"/>
    <property type="molecule type" value="Genomic_DNA"/>
</dbReference>
<dbReference type="Pfam" id="PF01535">
    <property type="entry name" value="PPR"/>
    <property type="match status" value="1"/>
</dbReference>
<accession>A0AAP0HKE4</accession>
<dbReference type="Pfam" id="PF13041">
    <property type="entry name" value="PPR_2"/>
    <property type="match status" value="1"/>
</dbReference>
<evidence type="ECO:0000313" key="4">
    <source>
        <dbReference type="Proteomes" id="UP001420932"/>
    </source>
</evidence>
<dbReference type="GO" id="GO:0009451">
    <property type="term" value="P:RNA modification"/>
    <property type="evidence" value="ECO:0007669"/>
    <property type="project" value="InterPro"/>
</dbReference>
<keyword evidence="1" id="KW-0677">Repeat</keyword>
<dbReference type="AlphaFoldDB" id="A0AAP0HKE4"/>
<dbReference type="PROSITE" id="PS51375">
    <property type="entry name" value="PPR"/>
    <property type="match status" value="2"/>
</dbReference>
<proteinExistence type="predicted"/>
<evidence type="ECO:0000313" key="3">
    <source>
        <dbReference type="EMBL" id="KAK9087927.1"/>
    </source>
</evidence>
<dbReference type="GO" id="GO:0003723">
    <property type="term" value="F:RNA binding"/>
    <property type="evidence" value="ECO:0007669"/>
    <property type="project" value="InterPro"/>
</dbReference>
<dbReference type="InterPro" id="IPR046960">
    <property type="entry name" value="PPR_At4g14850-like_plant"/>
</dbReference>
<keyword evidence="4" id="KW-1185">Reference proteome</keyword>
<dbReference type="Proteomes" id="UP001420932">
    <property type="component" value="Unassembled WGS sequence"/>
</dbReference>
<dbReference type="NCBIfam" id="TIGR00756">
    <property type="entry name" value="PPR"/>
    <property type="match status" value="2"/>
</dbReference>
<name>A0AAP0HKE4_9MAGN</name>
<gene>
    <name evidence="3" type="ORF">Syun_030321</name>
</gene>
<evidence type="ECO:0000256" key="1">
    <source>
        <dbReference type="ARBA" id="ARBA00022737"/>
    </source>
</evidence>
<reference evidence="3 4" key="1">
    <citation type="submission" date="2024-01" db="EMBL/GenBank/DDBJ databases">
        <title>Genome assemblies of Stephania.</title>
        <authorList>
            <person name="Yang L."/>
        </authorList>
    </citation>
    <scope>NUCLEOTIDE SEQUENCE [LARGE SCALE GENOMIC DNA]</scope>
    <source>
        <strain evidence="3">YNDBR</strain>
        <tissue evidence="3">Leaf</tissue>
    </source>
</reference>
<dbReference type="FunFam" id="1.25.40.10:FF:000344">
    <property type="entry name" value="Pentatricopeptide repeat-containing protein"/>
    <property type="match status" value="1"/>
</dbReference>
<dbReference type="InterPro" id="IPR002885">
    <property type="entry name" value="PPR_rpt"/>
</dbReference>
<organism evidence="3 4">
    <name type="scientific">Stephania yunnanensis</name>
    <dbReference type="NCBI Taxonomy" id="152371"/>
    <lineage>
        <taxon>Eukaryota</taxon>
        <taxon>Viridiplantae</taxon>
        <taxon>Streptophyta</taxon>
        <taxon>Embryophyta</taxon>
        <taxon>Tracheophyta</taxon>
        <taxon>Spermatophyta</taxon>
        <taxon>Magnoliopsida</taxon>
        <taxon>Ranunculales</taxon>
        <taxon>Menispermaceae</taxon>
        <taxon>Menispermoideae</taxon>
        <taxon>Cissampelideae</taxon>
        <taxon>Stephania</taxon>
    </lineage>
</organism>